<name>A0A2A9NYV8_9AGAR</name>
<dbReference type="SUPFAM" id="SSF51735">
    <property type="entry name" value="NAD(P)-binding Rossmann-fold domains"/>
    <property type="match status" value="1"/>
</dbReference>
<dbReference type="InterPro" id="IPR016040">
    <property type="entry name" value="NAD(P)-bd_dom"/>
</dbReference>
<evidence type="ECO:0000313" key="3">
    <source>
        <dbReference type="Proteomes" id="UP000242287"/>
    </source>
</evidence>
<evidence type="ECO:0000259" key="1">
    <source>
        <dbReference type="Pfam" id="PF13460"/>
    </source>
</evidence>
<dbReference type="GO" id="GO:0004029">
    <property type="term" value="F:aldehyde dehydrogenase (NAD+) activity"/>
    <property type="evidence" value="ECO:0007669"/>
    <property type="project" value="TreeGrafter"/>
</dbReference>
<reference evidence="2 3" key="1">
    <citation type="submission" date="2014-02" db="EMBL/GenBank/DDBJ databases">
        <title>Transposable element dynamics among asymbiotic and ectomycorrhizal Amanita fungi.</title>
        <authorList>
            <consortium name="DOE Joint Genome Institute"/>
            <person name="Hess J."/>
            <person name="Skrede I."/>
            <person name="Wolfe B."/>
            <person name="LaButti K."/>
            <person name="Ohm R.A."/>
            <person name="Grigoriev I.V."/>
            <person name="Pringle A."/>
        </authorList>
    </citation>
    <scope>NUCLEOTIDE SEQUENCE [LARGE SCALE GENOMIC DNA]</scope>
    <source>
        <strain evidence="2 3">SKay4041</strain>
    </source>
</reference>
<sequence length="350" mass="38014">MSQGNKIRFFITGATGYIGGGVLARLLQHPQRANFELTVILRSAEKAEKLRTSFGVDAVVGSFADLALMERLAEKADVILSMADADDLPAAQAMLRGMKKHFEQTGVQPIFIHTSGTGVLSDTASGMYATDEIYSDMNPNKFDSLPPTQIHRHVDLEVIEADRQGYLKLYLVYPVTIYGIADHALAKAGIANPHSIQIPALIQASLSRGQAGMVGLGRNIWHNVHIDDIADLYIVLYDAIAANPNALAHGHDGIYIGENGEHTMYEVGKALGQAMVELGKATNPEPTTFTKADIDKYFGGSDYLGVNSRVKSERSRSLGWKPKKTKADFLASIKPEVEALIAKPGQIQLK</sequence>
<dbReference type="AlphaFoldDB" id="A0A2A9NYV8"/>
<protein>
    <recommendedName>
        <fullName evidence="1">NAD(P)-binding domain-containing protein</fullName>
    </recommendedName>
</protein>
<dbReference type="STRING" id="703135.A0A2A9NYV8"/>
<dbReference type="GO" id="GO:0005737">
    <property type="term" value="C:cytoplasm"/>
    <property type="evidence" value="ECO:0007669"/>
    <property type="project" value="TreeGrafter"/>
</dbReference>
<dbReference type="EMBL" id="KZ301975">
    <property type="protein sequence ID" value="PFH53083.1"/>
    <property type="molecule type" value="Genomic_DNA"/>
</dbReference>
<proteinExistence type="predicted"/>
<dbReference type="Gene3D" id="3.40.50.720">
    <property type="entry name" value="NAD(P)-binding Rossmann-like Domain"/>
    <property type="match status" value="1"/>
</dbReference>
<dbReference type="PANTHER" id="PTHR48079:SF6">
    <property type="entry name" value="NAD(P)-BINDING DOMAIN-CONTAINING PROTEIN-RELATED"/>
    <property type="match status" value="1"/>
</dbReference>
<keyword evidence="3" id="KW-1185">Reference proteome</keyword>
<dbReference type="PANTHER" id="PTHR48079">
    <property type="entry name" value="PROTEIN YEEZ"/>
    <property type="match status" value="1"/>
</dbReference>
<dbReference type="Pfam" id="PF13460">
    <property type="entry name" value="NAD_binding_10"/>
    <property type="match status" value="1"/>
</dbReference>
<dbReference type="Proteomes" id="UP000242287">
    <property type="component" value="Unassembled WGS sequence"/>
</dbReference>
<gene>
    <name evidence="2" type="ORF">AMATHDRAFT_84076</name>
</gene>
<dbReference type="InterPro" id="IPR036291">
    <property type="entry name" value="NAD(P)-bd_dom_sf"/>
</dbReference>
<dbReference type="OrthoDB" id="10262413at2759"/>
<organism evidence="2 3">
    <name type="scientific">Amanita thiersii Skay4041</name>
    <dbReference type="NCBI Taxonomy" id="703135"/>
    <lineage>
        <taxon>Eukaryota</taxon>
        <taxon>Fungi</taxon>
        <taxon>Dikarya</taxon>
        <taxon>Basidiomycota</taxon>
        <taxon>Agaricomycotina</taxon>
        <taxon>Agaricomycetes</taxon>
        <taxon>Agaricomycetidae</taxon>
        <taxon>Agaricales</taxon>
        <taxon>Pluteineae</taxon>
        <taxon>Amanitaceae</taxon>
        <taxon>Amanita</taxon>
    </lineage>
</organism>
<dbReference type="InterPro" id="IPR051783">
    <property type="entry name" value="NAD(P)-dependent_oxidoreduct"/>
</dbReference>
<feature type="domain" description="NAD(P)-binding" evidence="1">
    <location>
        <begin position="13"/>
        <end position="110"/>
    </location>
</feature>
<accession>A0A2A9NYV8</accession>
<evidence type="ECO:0000313" key="2">
    <source>
        <dbReference type="EMBL" id="PFH53083.1"/>
    </source>
</evidence>